<name>A0ABZ0J5Q6_9BURK</name>
<protein>
    <submittedName>
        <fullName evidence="2">Uncharacterized protein</fullName>
    </submittedName>
</protein>
<feature type="transmembrane region" description="Helical" evidence="1">
    <location>
        <begin position="81"/>
        <end position="111"/>
    </location>
</feature>
<evidence type="ECO:0000256" key="1">
    <source>
        <dbReference type="SAM" id="Phobius"/>
    </source>
</evidence>
<organism evidence="2 3">
    <name type="scientific">Diaphorobacter limosus</name>
    <dbReference type="NCBI Taxonomy" id="3036128"/>
    <lineage>
        <taxon>Bacteria</taxon>
        <taxon>Pseudomonadati</taxon>
        <taxon>Pseudomonadota</taxon>
        <taxon>Betaproteobacteria</taxon>
        <taxon>Burkholderiales</taxon>
        <taxon>Comamonadaceae</taxon>
        <taxon>Diaphorobacter</taxon>
    </lineage>
</organism>
<reference evidence="2 3" key="1">
    <citation type="submission" date="2023-03" db="EMBL/GenBank/DDBJ databases">
        <title>Diaphorobacter basophil sp. nov., isolated from a sewage-treatment plant.</title>
        <authorList>
            <person name="Yang K."/>
        </authorList>
    </citation>
    <scope>NUCLEOTIDE SEQUENCE [LARGE SCALE GENOMIC DNA]</scope>
    <source>
        <strain evidence="2 3">Y-1</strain>
    </source>
</reference>
<keyword evidence="3" id="KW-1185">Reference proteome</keyword>
<keyword evidence="1" id="KW-0812">Transmembrane</keyword>
<gene>
    <name evidence="2" type="ORF">P4826_17840</name>
</gene>
<evidence type="ECO:0000313" key="2">
    <source>
        <dbReference type="EMBL" id="WOO32224.1"/>
    </source>
</evidence>
<keyword evidence="1" id="KW-1133">Transmembrane helix</keyword>
<evidence type="ECO:0000313" key="3">
    <source>
        <dbReference type="Proteomes" id="UP001303211"/>
    </source>
</evidence>
<accession>A0ABZ0J5Q6</accession>
<proteinExistence type="predicted"/>
<sequence length="126" mass="13182">MSAPQPWLGDYGEPPGGDYARYIERLLQSQDLRRGVLQAGAAAGQRPVAVAKAAAPAAATTAPRRPAKQAVTRTLPAKWPLLLGALLVLLMWFAPALLPFVMAGVIVAGVGHGVWKSRHGRGGGAR</sequence>
<dbReference type="RefSeq" id="WP_317701689.1">
    <property type="nucleotide sequence ID" value="NZ_CP136921.1"/>
</dbReference>
<keyword evidence="1" id="KW-0472">Membrane</keyword>
<dbReference type="EMBL" id="CP136921">
    <property type="protein sequence ID" value="WOO32224.1"/>
    <property type="molecule type" value="Genomic_DNA"/>
</dbReference>
<dbReference type="Proteomes" id="UP001303211">
    <property type="component" value="Chromosome"/>
</dbReference>